<evidence type="ECO:0000313" key="2">
    <source>
        <dbReference type="Proteomes" id="UP000466966"/>
    </source>
</evidence>
<gene>
    <name evidence="1" type="ORF">GRI99_14795</name>
</gene>
<reference evidence="1 2" key="1">
    <citation type="submission" date="2019-12" db="EMBL/GenBank/DDBJ databases">
        <title>Genomic-based taxomic classification of the family Erythrobacteraceae.</title>
        <authorList>
            <person name="Xu L."/>
        </authorList>
    </citation>
    <scope>NUCLEOTIDE SEQUENCE [LARGE SCALE GENOMIC DNA]</scope>
    <source>
        <strain evidence="1 2">M0322</strain>
    </source>
</reference>
<dbReference type="RefSeq" id="WP_160772829.1">
    <property type="nucleotide sequence ID" value="NZ_WTYV01000006.1"/>
</dbReference>
<evidence type="ECO:0000313" key="1">
    <source>
        <dbReference type="EMBL" id="MXO72898.1"/>
    </source>
</evidence>
<keyword evidence="2" id="KW-1185">Reference proteome</keyword>
<comment type="caution">
    <text evidence="1">The sequence shown here is derived from an EMBL/GenBank/DDBJ whole genome shotgun (WGS) entry which is preliminary data.</text>
</comment>
<name>A0A844Z0M7_9SPHN</name>
<dbReference type="Proteomes" id="UP000466966">
    <property type="component" value="Unassembled WGS sequence"/>
</dbReference>
<proteinExistence type="predicted"/>
<protein>
    <submittedName>
        <fullName evidence="1">Uncharacterized protein</fullName>
    </submittedName>
</protein>
<dbReference type="AlphaFoldDB" id="A0A844Z0M7"/>
<organism evidence="1 2">
    <name type="scientific">Alteraurantiacibacter buctensis</name>
    <dbReference type="NCBI Taxonomy" id="1503981"/>
    <lineage>
        <taxon>Bacteria</taxon>
        <taxon>Pseudomonadati</taxon>
        <taxon>Pseudomonadota</taxon>
        <taxon>Alphaproteobacteria</taxon>
        <taxon>Sphingomonadales</taxon>
        <taxon>Erythrobacteraceae</taxon>
        <taxon>Alteraurantiacibacter</taxon>
    </lineage>
</organism>
<dbReference type="EMBL" id="WTYV01000006">
    <property type="protein sequence ID" value="MXO72898.1"/>
    <property type="molecule type" value="Genomic_DNA"/>
</dbReference>
<accession>A0A844Z0M7</accession>
<sequence>MKDEARVIAGKLTKAQREALTMHRNTQEWRGRNAPQYWLPLWSPDGLALKMAGLITFVDAVSSDTRLTPLGLAVRTILQEQGR</sequence>